<evidence type="ECO:0000313" key="2">
    <source>
        <dbReference type="EMBL" id="KAE8237151.1"/>
    </source>
</evidence>
<proteinExistence type="predicted"/>
<feature type="non-terminal residue" evidence="2">
    <location>
        <position position="1"/>
    </location>
</feature>
<keyword evidence="3" id="KW-1185">Reference proteome</keyword>
<gene>
    <name evidence="2" type="ORF">A4X13_0g8893</name>
</gene>
<feature type="transmembrane region" description="Helical" evidence="1">
    <location>
        <begin position="60"/>
        <end position="79"/>
    </location>
</feature>
<evidence type="ECO:0000313" key="3">
    <source>
        <dbReference type="Proteomes" id="UP000077521"/>
    </source>
</evidence>
<name>A0A8T8SCN5_9BASI</name>
<comment type="caution">
    <text evidence="2">The sequence shown here is derived from an EMBL/GenBank/DDBJ whole genome shotgun (WGS) entry which is preliminary data.</text>
</comment>
<protein>
    <submittedName>
        <fullName evidence="2">Uncharacterized protein</fullName>
    </submittedName>
</protein>
<reference evidence="2" key="2">
    <citation type="journal article" date="2019" name="IMA Fungus">
        <title>Genome sequencing and comparison of five Tilletia species to identify candidate genes for the detection of regulated species infecting wheat.</title>
        <authorList>
            <person name="Nguyen H.D.T."/>
            <person name="Sultana T."/>
            <person name="Kesanakurti P."/>
            <person name="Hambleton S."/>
        </authorList>
    </citation>
    <scope>NUCLEOTIDE SEQUENCE</scope>
    <source>
        <strain evidence="2">DAOMC 236416</strain>
    </source>
</reference>
<organism evidence="2 3">
    <name type="scientific">Tilletia indica</name>
    <dbReference type="NCBI Taxonomy" id="43049"/>
    <lineage>
        <taxon>Eukaryota</taxon>
        <taxon>Fungi</taxon>
        <taxon>Dikarya</taxon>
        <taxon>Basidiomycota</taxon>
        <taxon>Ustilaginomycotina</taxon>
        <taxon>Exobasidiomycetes</taxon>
        <taxon>Tilletiales</taxon>
        <taxon>Tilletiaceae</taxon>
        <taxon>Tilletia</taxon>
    </lineage>
</organism>
<evidence type="ECO:0000256" key="1">
    <source>
        <dbReference type="SAM" id="Phobius"/>
    </source>
</evidence>
<keyword evidence="1" id="KW-0812">Transmembrane</keyword>
<sequence length="91" mass="9731">TTLQQAADHHHQLQYVIPSLLIAFSATCPALTLHFFLLPLSATSPTASAPRRCPALPRPARLGGCMVSIVAACLPACALRSRLVFALRALR</sequence>
<dbReference type="Proteomes" id="UP000077521">
    <property type="component" value="Unassembled WGS sequence"/>
</dbReference>
<dbReference type="AlphaFoldDB" id="A0A8T8SCN5"/>
<accession>A0A8T8SCN5</accession>
<feature type="transmembrane region" description="Helical" evidence="1">
    <location>
        <begin position="20"/>
        <end position="40"/>
    </location>
</feature>
<reference evidence="2" key="1">
    <citation type="submission" date="2016-04" db="EMBL/GenBank/DDBJ databases">
        <authorList>
            <person name="Nguyen H.D."/>
            <person name="Samba Siva P."/>
            <person name="Cullis J."/>
            <person name="Levesque C.A."/>
            <person name="Hambleton S."/>
        </authorList>
    </citation>
    <scope>NUCLEOTIDE SEQUENCE</scope>
    <source>
        <strain evidence="2">DAOMC 236416</strain>
    </source>
</reference>
<dbReference type="EMBL" id="LWDF02001908">
    <property type="protein sequence ID" value="KAE8237151.1"/>
    <property type="molecule type" value="Genomic_DNA"/>
</dbReference>
<keyword evidence="1" id="KW-1133">Transmembrane helix</keyword>
<keyword evidence="1" id="KW-0472">Membrane</keyword>